<name>A0A9P5H2Z6_9HYPO</name>
<dbReference type="Proteomes" id="UP000722485">
    <property type="component" value="Unassembled WGS sequence"/>
</dbReference>
<evidence type="ECO:0000256" key="1">
    <source>
        <dbReference type="SAM" id="SignalP"/>
    </source>
</evidence>
<keyword evidence="1" id="KW-0732">Signal</keyword>
<reference evidence="2" key="1">
    <citation type="submission" date="2020-03" db="EMBL/GenBank/DDBJ databases">
        <title>Draft Genome Sequence of Cylindrodendrum hubeiense.</title>
        <authorList>
            <person name="Buettner E."/>
            <person name="Kellner H."/>
        </authorList>
    </citation>
    <scope>NUCLEOTIDE SEQUENCE</scope>
    <source>
        <strain evidence="2">IHI 201604</strain>
    </source>
</reference>
<evidence type="ECO:0000313" key="2">
    <source>
        <dbReference type="EMBL" id="KAF7541545.1"/>
    </source>
</evidence>
<keyword evidence="3" id="KW-1185">Reference proteome</keyword>
<comment type="caution">
    <text evidence="2">The sequence shown here is derived from an EMBL/GenBank/DDBJ whole genome shotgun (WGS) entry which is preliminary data.</text>
</comment>
<accession>A0A9P5H2Z6</accession>
<sequence>MMASSFRLLTAIMALSLPITVTAFEVRQYSTEQCSGLVTTKNVTVTDGCMTDNVGEMAGIINRWSDEDDNGLVLATFSGSECCHANLIAAYGWEVQCVEVSSEVGSWRVLDPNKPDEGKSGDYYSCG</sequence>
<evidence type="ECO:0000313" key="3">
    <source>
        <dbReference type="Proteomes" id="UP000722485"/>
    </source>
</evidence>
<gene>
    <name evidence="2" type="ORF">G7Z17_g11938</name>
</gene>
<dbReference type="OrthoDB" id="5407769at2759"/>
<feature type="signal peptide" evidence="1">
    <location>
        <begin position="1"/>
        <end position="23"/>
    </location>
</feature>
<feature type="chain" id="PRO_5040404728" evidence="1">
    <location>
        <begin position="24"/>
        <end position="127"/>
    </location>
</feature>
<dbReference type="EMBL" id="JAANBB010000490">
    <property type="protein sequence ID" value="KAF7541545.1"/>
    <property type="molecule type" value="Genomic_DNA"/>
</dbReference>
<protein>
    <submittedName>
        <fullName evidence="2">Uncharacterized protein</fullName>
    </submittedName>
</protein>
<dbReference type="AlphaFoldDB" id="A0A9P5H2Z6"/>
<proteinExistence type="predicted"/>
<organism evidence="2 3">
    <name type="scientific">Cylindrodendrum hubeiense</name>
    <dbReference type="NCBI Taxonomy" id="595255"/>
    <lineage>
        <taxon>Eukaryota</taxon>
        <taxon>Fungi</taxon>
        <taxon>Dikarya</taxon>
        <taxon>Ascomycota</taxon>
        <taxon>Pezizomycotina</taxon>
        <taxon>Sordariomycetes</taxon>
        <taxon>Hypocreomycetidae</taxon>
        <taxon>Hypocreales</taxon>
        <taxon>Nectriaceae</taxon>
        <taxon>Cylindrodendrum</taxon>
    </lineage>
</organism>